<evidence type="ECO:0000313" key="1">
    <source>
        <dbReference type="EMBL" id="QPB08041.1"/>
    </source>
</evidence>
<dbReference type="GeneID" id="77946737"/>
<name>A0A873WK67_9CAUD</name>
<dbReference type="EMBL" id="MW117965">
    <property type="protein sequence ID" value="QPB08041.1"/>
    <property type="molecule type" value="Genomic_DNA"/>
</dbReference>
<dbReference type="RefSeq" id="YP_010670532.1">
    <property type="nucleotide sequence ID" value="NC_070964.1"/>
</dbReference>
<keyword evidence="2" id="KW-1185">Reference proteome</keyword>
<protein>
    <submittedName>
        <fullName evidence="1">Uncharacterized protein</fullName>
    </submittedName>
</protein>
<accession>A0A873WK67</accession>
<dbReference type="Proteomes" id="UP000663144">
    <property type="component" value="Segment"/>
</dbReference>
<organism evidence="1 2">
    <name type="scientific">Synechococcus phage S-H38</name>
    <dbReference type="NCBI Taxonomy" id="2783673"/>
    <lineage>
        <taxon>Viruses</taxon>
        <taxon>Duplodnaviria</taxon>
        <taxon>Heunggongvirae</taxon>
        <taxon>Uroviricota</taxon>
        <taxon>Caudoviricetes</taxon>
        <taxon>Pantevenvirales</taxon>
        <taxon>Kyanoviridae</taxon>
        <taxon>Yellowseavirus</taxon>
        <taxon>Yellowseavirus thirtyeight</taxon>
    </lineage>
</organism>
<evidence type="ECO:0000313" key="2">
    <source>
        <dbReference type="Proteomes" id="UP000663144"/>
    </source>
</evidence>
<reference evidence="1" key="1">
    <citation type="submission" date="2020-10" db="EMBL/GenBank/DDBJ databases">
        <title>The Isolation and Genome Sequence of a Novel Cyanophage S-H38 from the Yellow Sea, China.</title>
        <authorList>
            <person name="Jiang T."/>
        </authorList>
    </citation>
    <scope>NUCLEOTIDE SEQUENCE</scope>
</reference>
<dbReference type="KEGG" id="vg:77946737"/>
<proteinExistence type="predicted"/>
<sequence length="49" mass="5890">MTTYVVCYQKAFGFSPREEKVFSEYDKAQWFANQLKKDNYISTIEEVKK</sequence>